<gene>
    <name evidence="1" type="ORF">OKW85_09145</name>
</gene>
<organism evidence="1 2">
    <name type="scientific">Veillonella rogosae</name>
    <dbReference type="NCBI Taxonomy" id="423477"/>
    <lineage>
        <taxon>Bacteria</taxon>
        <taxon>Bacillati</taxon>
        <taxon>Bacillota</taxon>
        <taxon>Negativicutes</taxon>
        <taxon>Veillonellales</taxon>
        <taxon>Veillonellaceae</taxon>
        <taxon>Veillonella</taxon>
    </lineage>
</organism>
<evidence type="ECO:0000313" key="2">
    <source>
        <dbReference type="Proteomes" id="UP001164244"/>
    </source>
</evidence>
<dbReference type="Proteomes" id="UP001164244">
    <property type="component" value="Chromosome"/>
</dbReference>
<sequence>MVKDLTILQGRLKYIFRRPEAEGANPLGQQLANELNTTVKAPNEYLWFSSNGKLTPLISCKQHPERNEKMTNFISTGSTYWISDEEIHILEENATNGDKNSAFKLYQYHMFVSLDQDLEFKWLEIAAKNGHPIAQSNLADLFFTQDNKEKAIFWAKKAHRNGAKLPEVASQSNQNESHD</sequence>
<dbReference type="RefSeq" id="WP_265138008.1">
    <property type="nucleotide sequence ID" value="NZ_CP110418.1"/>
</dbReference>
<protein>
    <recommendedName>
        <fullName evidence="3">Sel1 repeat</fullName>
    </recommendedName>
</protein>
<evidence type="ECO:0000313" key="1">
    <source>
        <dbReference type="EMBL" id="UZG50843.1"/>
    </source>
</evidence>
<name>A0AA46X5Y4_9FIRM</name>
<dbReference type="EMBL" id="CP110418">
    <property type="protein sequence ID" value="UZG50843.1"/>
    <property type="molecule type" value="Genomic_DNA"/>
</dbReference>
<dbReference type="Gene3D" id="1.25.40.10">
    <property type="entry name" value="Tetratricopeptide repeat domain"/>
    <property type="match status" value="1"/>
</dbReference>
<proteinExistence type="predicted"/>
<reference evidence="1" key="1">
    <citation type="submission" date="2022-11" db="EMBL/GenBank/DDBJ databases">
        <title>Complete genome sequence of Veillonella rogosae KCOM 3468 isolated from human Subgingival dental plaque of Chronic peridontitis Lesion.</title>
        <authorList>
            <person name="Park S.-N."/>
            <person name="Lim Y.K."/>
            <person name="Kook J.-K."/>
        </authorList>
    </citation>
    <scope>NUCLEOTIDE SEQUENCE</scope>
    <source>
        <strain evidence="1">KCOM 3468</strain>
    </source>
</reference>
<accession>A0AA46X5Y4</accession>
<dbReference type="SUPFAM" id="SSF81901">
    <property type="entry name" value="HCP-like"/>
    <property type="match status" value="1"/>
</dbReference>
<dbReference type="KEGG" id="vrg:OKW85_09145"/>
<evidence type="ECO:0008006" key="3">
    <source>
        <dbReference type="Google" id="ProtNLM"/>
    </source>
</evidence>
<dbReference type="AlphaFoldDB" id="A0AA46X5Y4"/>
<dbReference type="InterPro" id="IPR011990">
    <property type="entry name" value="TPR-like_helical_dom_sf"/>
</dbReference>